<dbReference type="AlphaFoldDB" id="A0A8K0XTI0"/>
<feature type="region of interest" description="Disordered" evidence="1">
    <location>
        <begin position="180"/>
        <end position="212"/>
    </location>
</feature>
<dbReference type="EMBL" id="JAEVFJ010000003">
    <property type="protein sequence ID" value="KAH8105863.1"/>
    <property type="molecule type" value="Genomic_DNA"/>
</dbReference>
<protein>
    <recommendedName>
        <fullName evidence="4">BTB domain-containing protein</fullName>
    </recommendedName>
</protein>
<dbReference type="Gene3D" id="3.30.710.10">
    <property type="entry name" value="Potassium Channel Kv1.1, Chain A"/>
    <property type="match status" value="1"/>
</dbReference>
<dbReference type="OrthoDB" id="3363734at2759"/>
<accession>A0A8K0XTI0</accession>
<proteinExistence type="predicted"/>
<dbReference type="SUPFAM" id="SSF54695">
    <property type="entry name" value="POZ domain"/>
    <property type="match status" value="1"/>
</dbReference>
<evidence type="ECO:0000313" key="2">
    <source>
        <dbReference type="EMBL" id="KAH8105863.1"/>
    </source>
</evidence>
<feature type="compositionally biased region" description="Basic and acidic residues" evidence="1">
    <location>
        <begin position="77"/>
        <end position="87"/>
    </location>
</feature>
<comment type="caution">
    <text evidence="2">The sequence shown here is derived from an EMBL/GenBank/DDBJ whole genome shotgun (WGS) entry which is preliminary data.</text>
</comment>
<evidence type="ECO:0000256" key="1">
    <source>
        <dbReference type="SAM" id="MobiDB-lite"/>
    </source>
</evidence>
<feature type="compositionally biased region" description="Polar residues" evidence="1">
    <location>
        <begin position="180"/>
        <end position="195"/>
    </location>
</feature>
<feature type="compositionally biased region" description="Low complexity" evidence="1">
    <location>
        <begin position="57"/>
        <end position="67"/>
    </location>
</feature>
<dbReference type="InterPro" id="IPR011333">
    <property type="entry name" value="SKP1/BTB/POZ_sf"/>
</dbReference>
<evidence type="ECO:0000313" key="3">
    <source>
        <dbReference type="Proteomes" id="UP000813824"/>
    </source>
</evidence>
<feature type="region of interest" description="Disordered" evidence="1">
    <location>
        <begin position="1"/>
        <end position="95"/>
    </location>
</feature>
<sequence length="532" mass="56893">MQGHHRTHSTRPSISGPFPAEFPVPMSSPSKTPPATTARSRAGVMSATLPLTRGWLSRSSSSSSGSSVPYAPSKPTRISEPKLDAGHRSGALGSGATVVRTPQDALAGTSAASAIPLAHDTAVPVTEDLAGARLSPVRNASCSPPLPPIPDFDDDELEELEPLEEDADAETRSITVAISSRTSCPTRAVPSTPQEEPTESAPMPRPSLKTVSTVSSSYFPPVPSLPANLSPSPPQMPFDPILISPPPTAGVDPSRIIVSLETSTTTYRTTLSTLTSRPSLLGCYLKSLIPARDREDELSVYSSQSDENSGFHSIFHQHLTSSGLLSQTSTSMHVFLDRPSAPYAHILAYLRTPPSTPEQPAILPRPVQLTSSSSARLEALLELRDEALYLDLDELYKLCMDEIRHRNSNALGLHSHSRGMSNISITSSRSLGTLRETAERELEAQQAEALAVRRPSSRKQKQGHDHHRSRSKDSGVGTASPGSFKAIPVPNEHGEFMGPTPLSAPVTVGLQQRVAMRPRGRSITNGPSGDWI</sequence>
<organism evidence="2 3">
    <name type="scientific">Cristinia sonorae</name>
    <dbReference type="NCBI Taxonomy" id="1940300"/>
    <lineage>
        <taxon>Eukaryota</taxon>
        <taxon>Fungi</taxon>
        <taxon>Dikarya</taxon>
        <taxon>Basidiomycota</taxon>
        <taxon>Agaricomycotina</taxon>
        <taxon>Agaricomycetes</taxon>
        <taxon>Agaricomycetidae</taxon>
        <taxon>Agaricales</taxon>
        <taxon>Pleurotineae</taxon>
        <taxon>Stephanosporaceae</taxon>
        <taxon>Cristinia</taxon>
    </lineage>
</organism>
<feature type="compositionally biased region" description="Basic residues" evidence="1">
    <location>
        <begin position="455"/>
        <end position="470"/>
    </location>
</feature>
<gene>
    <name evidence="2" type="ORF">BXZ70DRAFT_398145</name>
</gene>
<dbReference type="Proteomes" id="UP000813824">
    <property type="component" value="Unassembled WGS sequence"/>
</dbReference>
<feature type="compositionally biased region" description="Polar residues" evidence="1">
    <location>
        <begin position="27"/>
        <end position="39"/>
    </location>
</feature>
<feature type="region of interest" description="Disordered" evidence="1">
    <location>
        <begin position="439"/>
        <end position="502"/>
    </location>
</feature>
<keyword evidence="3" id="KW-1185">Reference proteome</keyword>
<evidence type="ECO:0008006" key="4">
    <source>
        <dbReference type="Google" id="ProtNLM"/>
    </source>
</evidence>
<name>A0A8K0XTI0_9AGAR</name>
<reference evidence="2" key="1">
    <citation type="journal article" date="2021" name="New Phytol.">
        <title>Evolutionary innovations through gain and loss of genes in the ectomycorrhizal Boletales.</title>
        <authorList>
            <person name="Wu G."/>
            <person name="Miyauchi S."/>
            <person name="Morin E."/>
            <person name="Kuo A."/>
            <person name="Drula E."/>
            <person name="Varga T."/>
            <person name="Kohler A."/>
            <person name="Feng B."/>
            <person name="Cao Y."/>
            <person name="Lipzen A."/>
            <person name="Daum C."/>
            <person name="Hundley H."/>
            <person name="Pangilinan J."/>
            <person name="Johnson J."/>
            <person name="Barry K."/>
            <person name="LaButti K."/>
            <person name="Ng V."/>
            <person name="Ahrendt S."/>
            <person name="Min B."/>
            <person name="Choi I.G."/>
            <person name="Park H."/>
            <person name="Plett J.M."/>
            <person name="Magnuson J."/>
            <person name="Spatafora J.W."/>
            <person name="Nagy L.G."/>
            <person name="Henrissat B."/>
            <person name="Grigoriev I.V."/>
            <person name="Yang Z.L."/>
            <person name="Xu J."/>
            <person name="Martin F.M."/>
        </authorList>
    </citation>
    <scope>NUCLEOTIDE SEQUENCE</scope>
    <source>
        <strain evidence="2">KKN 215</strain>
    </source>
</reference>